<evidence type="ECO:0008006" key="6">
    <source>
        <dbReference type="Google" id="ProtNLM"/>
    </source>
</evidence>
<dbReference type="Proteomes" id="UP000499080">
    <property type="component" value="Unassembled WGS sequence"/>
</dbReference>
<accession>A0A4Y2HUV0</accession>
<keyword evidence="1" id="KW-0812">Transmembrane</keyword>
<reference evidence="3 5" key="1">
    <citation type="journal article" date="2019" name="Sci. Rep.">
        <title>Orb-weaving spider Araneus ventricosus genome elucidates the spidroin gene catalogue.</title>
        <authorList>
            <person name="Kono N."/>
            <person name="Nakamura H."/>
            <person name="Ohtoshi R."/>
            <person name="Moran D.A.P."/>
            <person name="Shinohara A."/>
            <person name="Yoshida Y."/>
            <person name="Fujiwara M."/>
            <person name="Mori M."/>
            <person name="Tomita M."/>
            <person name="Arakawa K."/>
        </authorList>
    </citation>
    <scope>NUCLEOTIDE SEQUENCE [LARGE SCALE GENOMIC DNA]</scope>
</reference>
<evidence type="ECO:0000313" key="2">
    <source>
        <dbReference type="EMBL" id="GBM69212.1"/>
    </source>
</evidence>
<evidence type="ECO:0000313" key="3">
    <source>
        <dbReference type="EMBL" id="GBM69264.1"/>
    </source>
</evidence>
<keyword evidence="5" id="KW-1185">Reference proteome</keyword>
<feature type="transmembrane region" description="Helical" evidence="1">
    <location>
        <begin position="184"/>
        <end position="211"/>
    </location>
</feature>
<feature type="transmembrane region" description="Helical" evidence="1">
    <location>
        <begin position="256"/>
        <end position="275"/>
    </location>
</feature>
<feature type="non-terminal residue" evidence="3">
    <location>
        <position position="368"/>
    </location>
</feature>
<dbReference type="OrthoDB" id="5800391at2759"/>
<keyword evidence="1" id="KW-0472">Membrane</keyword>
<feature type="transmembrane region" description="Helical" evidence="1">
    <location>
        <begin position="60"/>
        <end position="82"/>
    </location>
</feature>
<dbReference type="EMBL" id="BGPR01104323">
    <property type="protein sequence ID" value="GBM69264.1"/>
    <property type="molecule type" value="Genomic_DNA"/>
</dbReference>
<evidence type="ECO:0000313" key="5">
    <source>
        <dbReference type="Proteomes" id="UP000499080"/>
    </source>
</evidence>
<proteinExistence type="predicted"/>
<keyword evidence="1" id="KW-1133">Transmembrane helix</keyword>
<dbReference type="EMBL" id="BGPR01104341">
    <property type="protein sequence ID" value="GBM69337.1"/>
    <property type="molecule type" value="Genomic_DNA"/>
</dbReference>
<organism evidence="3 5">
    <name type="scientific">Araneus ventricosus</name>
    <name type="common">Orbweaver spider</name>
    <name type="synonym">Epeira ventricosa</name>
    <dbReference type="NCBI Taxonomy" id="182803"/>
    <lineage>
        <taxon>Eukaryota</taxon>
        <taxon>Metazoa</taxon>
        <taxon>Ecdysozoa</taxon>
        <taxon>Arthropoda</taxon>
        <taxon>Chelicerata</taxon>
        <taxon>Arachnida</taxon>
        <taxon>Araneae</taxon>
        <taxon>Araneomorphae</taxon>
        <taxon>Entelegynae</taxon>
        <taxon>Araneoidea</taxon>
        <taxon>Araneidae</taxon>
        <taxon>Araneus</taxon>
    </lineage>
</organism>
<evidence type="ECO:0000313" key="4">
    <source>
        <dbReference type="EMBL" id="GBM69337.1"/>
    </source>
</evidence>
<feature type="transmembrane region" description="Helical" evidence="1">
    <location>
        <begin position="29"/>
        <end position="48"/>
    </location>
</feature>
<gene>
    <name evidence="2" type="ORF">AVEN_101706_1</name>
    <name evidence="3" type="ORF">AVEN_107978_1</name>
    <name evidence="4" type="ORF">AVEN_203401_1</name>
</gene>
<feature type="transmembrane region" description="Helical" evidence="1">
    <location>
        <begin position="295"/>
        <end position="318"/>
    </location>
</feature>
<feature type="transmembrane region" description="Helical" evidence="1">
    <location>
        <begin position="140"/>
        <end position="164"/>
    </location>
</feature>
<name>A0A4Y2HUV0_ARAVE</name>
<protein>
    <recommendedName>
        <fullName evidence="6">Gustatory receptor</fullName>
    </recommendedName>
</protein>
<evidence type="ECO:0000256" key="1">
    <source>
        <dbReference type="SAM" id="Phobius"/>
    </source>
</evidence>
<comment type="caution">
    <text evidence="3">The sequence shown here is derived from an EMBL/GenBank/DDBJ whole genome shotgun (WGS) entry which is preliminary data.</text>
</comment>
<dbReference type="EMBL" id="BGPR01104306">
    <property type="protein sequence ID" value="GBM69212.1"/>
    <property type="molecule type" value="Genomic_DNA"/>
</dbReference>
<dbReference type="AlphaFoldDB" id="A0A4Y2HUV0"/>
<sequence length="368" mass="42605">MRKNENFSEELPVQTPLHSLTKRKTMKNVFKYLFILFLICSILSKEHTSNNKCSVYFQKIFTFMINTIVIFYAIVNTPLFAFHPGNLSLNRGNVAITVTSLLHRWILCSRIDKLHKLSLRIIESSKFWNLNFENGKQSKFIYLWSCVSVLVLTYFGICSIITKYPHPLDPLVLSYVESWGFLKMFIRIVYAVVMVTMLILPVSVFAMYYTAMCQHLCGMLKKFRKSLEATSNCDYGEILKLYLFIRKMVSDIDSELSILMCTCSLYYASTTYRGLTTIIHQDDFWKDVAMLPLSTIWVLFATNFGAFMAMTVSGSSVYEESAKIWSNVQVRISPEQNLTPIKKRFLSIAEKELAMTAWKIVPVKRTFI</sequence>